<accession>A0ABQ4J5B8</accession>
<name>A0ABQ4J5B8_9ACTN</name>
<feature type="compositionally biased region" description="Basic and acidic residues" evidence="1">
    <location>
        <begin position="31"/>
        <end position="47"/>
    </location>
</feature>
<protein>
    <submittedName>
        <fullName evidence="2">Uncharacterized protein</fullName>
    </submittedName>
</protein>
<feature type="region of interest" description="Disordered" evidence="1">
    <location>
        <begin position="31"/>
        <end position="55"/>
    </location>
</feature>
<organism evidence="2 3">
    <name type="scientific">Micromonospora qiuiae</name>
    <dbReference type="NCBI Taxonomy" id="502268"/>
    <lineage>
        <taxon>Bacteria</taxon>
        <taxon>Bacillati</taxon>
        <taxon>Actinomycetota</taxon>
        <taxon>Actinomycetes</taxon>
        <taxon>Micromonosporales</taxon>
        <taxon>Micromonosporaceae</taxon>
        <taxon>Micromonospora</taxon>
    </lineage>
</organism>
<reference evidence="2 3" key="1">
    <citation type="submission" date="2021-01" db="EMBL/GenBank/DDBJ databases">
        <title>Whole genome shotgun sequence of Verrucosispora qiuiae NBRC 106684.</title>
        <authorList>
            <person name="Komaki H."/>
            <person name="Tamura T."/>
        </authorList>
    </citation>
    <scope>NUCLEOTIDE SEQUENCE [LARGE SCALE GENOMIC DNA]</scope>
    <source>
        <strain evidence="2 3">NBRC 106684</strain>
    </source>
</reference>
<evidence type="ECO:0000313" key="3">
    <source>
        <dbReference type="Proteomes" id="UP000653076"/>
    </source>
</evidence>
<gene>
    <name evidence="2" type="ORF">Vqi01_03830</name>
</gene>
<proteinExistence type="predicted"/>
<evidence type="ECO:0000256" key="1">
    <source>
        <dbReference type="SAM" id="MobiDB-lite"/>
    </source>
</evidence>
<dbReference type="EMBL" id="BOPC01000004">
    <property type="protein sequence ID" value="GIJ25221.1"/>
    <property type="molecule type" value="Genomic_DNA"/>
</dbReference>
<comment type="caution">
    <text evidence="2">The sequence shown here is derived from an EMBL/GenBank/DDBJ whole genome shotgun (WGS) entry which is preliminary data.</text>
</comment>
<sequence length="55" mass="6161">MALDGLTRCDAEPGDAEIRAGFLGLCRLRTGQRETEPEQDGRRRPEKATQWAMLS</sequence>
<keyword evidence="3" id="KW-1185">Reference proteome</keyword>
<evidence type="ECO:0000313" key="2">
    <source>
        <dbReference type="EMBL" id="GIJ25221.1"/>
    </source>
</evidence>
<dbReference type="Proteomes" id="UP000653076">
    <property type="component" value="Unassembled WGS sequence"/>
</dbReference>